<keyword evidence="2" id="KW-1185">Reference proteome</keyword>
<dbReference type="InParanoid" id="A0A1E7EL88"/>
<dbReference type="KEGG" id="fcy:FRACYDRAFT_254978"/>
<protein>
    <submittedName>
        <fullName evidence="1">Uncharacterized protein</fullName>
    </submittedName>
</protein>
<dbReference type="Proteomes" id="UP000095751">
    <property type="component" value="Unassembled WGS sequence"/>
</dbReference>
<dbReference type="EMBL" id="KV784413">
    <property type="protein sequence ID" value="OEU06323.1"/>
    <property type="molecule type" value="Genomic_DNA"/>
</dbReference>
<reference evidence="1 2" key="1">
    <citation type="submission" date="2016-09" db="EMBL/GenBank/DDBJ databases">
        <title>Extensive genetic diversity and differential bi-allelic expression allows diatom success in the polar Southern Ocean.</title>
        <authorList>
            <consortium name="DOE Joint Genome Institute"/>
            <person name="Mock T."/>
            <person name="Otillar R.P."/>
            <person name="Strauss J."/>
            <person name="Dupont C."/>
            <person name="Frickenhaus S."/>
            <person name="Maumus F."/>
            <person name="Mcmullan M."/>
            <person name="Sanges R."/>
            <person name="Schmutz J."/>
            <person name="Toseland A."/>
            <person name="Valas R."/>
            <person name="Veluchamy A."/>
            <person name="Ward B.J."/>
            <person name="Allen A."/>
            <person name="Barry K."/>
            <person name="Falciatore A."/>
            <person name="Ferrante M."/>
            <person name="Fortunato A.E."/>
            <person name="Gloeckner G."/>
            <person name="Gruber A."/>
            <person name="Hipkin R."/>
            <person name="Janech M."/>
            <person name="Kroth P."/>
            <person name="Leese F."/>
            <person name="Lindquist E."/>
            <person name="Lyon B.R."/>
            <person name="Martin J."/>
            <person name="Mayer C."/>
            <person name="Parker M."/>
            <person name="Quesneville H."/>
            <person name="Raymond J."/>
            <person name="Uhlig C."/>
            <person name="Valentin K.U."/>
            <person name="Worden A.Z."/>
            <person name="Armbrust E.V."/>
            <person name="Bowler C."/>
            <person name="Green B."/>
            <person name="Moulton V."/>
            <person name="Van Oosterhout C."/>
            <person name="Grigoriev I."/>
        </authorList>
    </citation>
    <scope>NUCLEOTIDE SEQUENCE [LARGE SCALE GENOMIC DNA]</scope>
    <source>
        <strain evidence="1 2">CCMP1102</strain>
    </source>
</reference>
<sequence length="202" mass="23199">MNTSYYSLDQSTINDLKSGGLTMVTMQQGEMGIMMFTSPNESFRYNDNCITLKREIAALNKEFEDGNVGKKVYYKNVAKWCSNVLHFANEWSPHRVPFDIRDGYDDCMNTIGCTSTMTWPDKVQIPMSELPDEARNEIVASYTLQSRTIILDLFGKNPSDICHWWITTIVHMVVDVTVNRTEFVWFETGSDTRIIFRSSVVS</sequence>
<organism evidence="1 2">
    <name type="scientific">Fragilariopsis cylindrus CCMP1102</name>
    <dbReference type="NCBI Taxonomy" id="635003"/>
    <lineage>
        <taxon>Eukaryota</taxon>
        <taxon>Sar</taxon>
        <taxon>Stramenopiles</taxon>
        <taxon>Ochrophyta</taxon>
        <taxon>Bacillariophyta</taxon>
        <taxon>Bacillariophyceae</taxon>
        <taxon>Bacillariophycidae</taxon>
        <taxon>Bacillariales</taxon>
        <taxon>Bacillariaceae</taxon>
        <taxon>Fragilariopsis</taxon>
    </lineage>
</organism>
<dbReference type="AlphaFoldDB" id="A0A1E7EL88"/>
<evidence type="ECO:0000313" key="2">
    <source>
        <dbReference type="Proteomes" id="UP000095751"/>
    </source>
</evidence>
<gene>
    <name evidence="1" type="ORF">FRACYDRAFT_254978</name>
</gene>
<name>A0A1E7EL88_9STRA</name>
<evidence type="ECO:0000313" key="1">
    <source>
        <dbReference type="EMBL" id="OEU06323.1"/>
    </source>
</evidence>
<accession>A0A1E7EL88</accession>
<proteinExistence type="predicted"/>